<evidence type="ECO:0000256" key="4">
    <source>
        <dbReference type="ARBA" id="ARBA00022692"/>
    </source>
</evidence>
<dbReference type="PANTHER" id="PTHR34584">
    <property type="entry name" value="NA(+)/H(+) ANTIPORTER SUBUNIT E1"/>
    <property type="match status" value="1"/>
</dbReference>
<keyword evidence="4" id="KW-0812">Transmembrane</keyword>
<dbReference type="InterPro" id="IPR002758">
    <property type="entry name" value="Cation_antiport_E"/>
</dbReference>
<keyword evidence="5" id="KW-1133">Transmembrane helix</keyword>
<keyword evidence="6" id="KW-0472">Membrane</keyword>
<dbReference type="EMBL" id="QPJY01000001">
    <property type="protein sequence ID" value="RCX32763.1"/>
    <property type="molecule type" value="Genomic_DNA"/>
</dbReference>
<dbReference type="GO" id="GO:0008324">
    <property type="term" value="F:monoatomic cation transmembrane transporter activity"/>
    <property type="evidence" value="ECO:0007669"/>
    <property type="project" value="InterPro"/>
</dbReference>
<evidence type="ECO:0000313" key="8">
    <source>
        <dbReference type="Proteomes" id="UP000252707"/>
    </source>
</evidence>
<evidence type="ECO:0000256" key="6">
    <source>
        <dbReference type="ARBA" id="ARBA00023136"/>
    </source>
</evidence>
<accession>A0A369CGE0</accession>
<proteinExistence type="inferred from homology"/>
<comment type="caution">
    <text evidence="7">The sequence shown here is derived from an EMBL/GenBank/DDBJ whole genome shotgun (WGS) entry which is preliminary data.</text>
</comment>
<evidence type="ECO:0000256" key="3">
    <source>
        <dbReference type="ARBA" id="ARBA00022475"/>
    </source>
</evidence>
<dbReference type="Proteomes" id="UP000252707">
    <property type="component" value="Unassembled WGS sequence"/>
</dbReference>
<reference evidence="7 8" key="1">
    <citation type="submission" date="2018-07" db="EMBL/GenBank/DDBJ databases">
        <title>Genomic Encyclopedia of Type Strains, Phase IV (KMG-IV): sequencing the most valuable type-strain genomes for metagenomic binning, comparative biology and taxonomic classification.</title>
        <authorList>
            <person name="Goeker M."/>
        </authorList>
    </citation>
    <scope>NUCLEOTIDE SEQUENCE [LARGE SCALE GENOMIC DNA]</scope>
    <source>
        <strain evidence="7 8">DSM 26407</strain>
    </source>
</reference>
<comment type="similarity">
    <text evidence="2">Belongs to the CPA3 antiporters (TC 2.A.63) subunit E family.</text>
</comment>
<evidence type="ECO:0000256" key="2">
    <source>
        <dbReference type="ARBA" id="ARBA00006228"/>
    </source>
</evidence>
<comment type="subcellular location">
    <subcellularLocation>
        <location evidence="1">Cell membrane</location>
        <topology evidence="1">Multi-pass membrane protein</topology>
    </subcellularLocation>
</comment>
<evidence type="ECO:0000256" key="1">
    <source>
        <dbReference type="ARBA" id="ARBA00004651"/>
    </source>
</evidence>
<protein>
    <submittedName>
        <fullName evidence="7">Multicomponent Na+:H+ antiporter subunit E</fullName>
    </submittedName>
</protein>
<organism evidence="7 8">
    <name type="scientific">Thioalbus denitrificans</name>
    <dbReference type="NCBI Taxonomy" id="547122"/>
    <lineage>
        <taxon>Bacteria</taxon>
        <taxon>Pseudomonadati</taxon>
        <taxon>Pseudomonadota</taxon>
        <taxon>Gammaproteobacteria</taxon>
        <taxon>Chromatiales</taxon>
        <taxon>Ectothiorhodospiraceae</taxon>
        <taxon>Thioalbus</taxon>
    </lineage>
</organism>
<dbReference type="Pfam" id="PF01899">
    <property type="entry name" value="MNHE"/>
    <property type="match status" value="1"/>
</dbReference>
<evidence type="ECO:0000256" key="5">
    <source>
        <dbReference type="ARBA" id="ARBA00022989"/>
    </source>
</evidence>
<gene>
    <name evidence="7" type="ORF">DFQ59_10161</name>
</gene>
<keyword evidence="8" id="KW-1185">Reference proteome</keyword>
<keyword evidence="3" id="KW-1003">Cell membrane</keyword>
<dbReference type="AlphaFoldDB" id="A0A369CGE0"/>
<evidence type="ECO:0000313" key="7">
    <source>
        <dbReference type="EMBL" id="RCX32763.1"/>
    </source>
</evidence>
<dbReference type="GO" id="GO:0005886">
    <property type="term" value="C:plasma membrane"/>
    <property type="evidence" value="ECO:0007669"/>
    <property type="project" value="UniProtKB-SubCell"/>
</dbReference>
<dbReference type="RefSeq" id="WP_245937130.1">
    <property type="nucleotide sequence ID" value="NZ_QPJY01000001.1"/>
</dbReference>
<name>A0A369CGE0_9GAMM</name>
<dbReference type="PANTHER" id="PTHR34584:SF1">
    <property type="entry name" value="NA(+)_H(+) ANTIPORTER SUBUNIT E1"/>
    <property type="match status" value="1"/>
</dbReference>
<sequence>MTPPAPLSRGFRPATALLAAAVLWWILAGGSAASWAIGVPAVVLAAWSARRLGTGSALSLTGLLRFLPFFAWESLRGGVDVARRTLGPRLRIAPGFLDYRTALPEGAPRRFFATCVSLLPGTLAAEIEGDTLAVHQLDAGGDSQAELARLERAVAGLFGLPGARPHG</sequence>